<comment type="caution">
    <text evidence="10">Lacks conserved residue(s) required for the propagation of feature annotation.</text>
</comment>
<reference evidence="13" key="1">
    <citation type="submission" date="2023-06" db="EMBL/GenBank/DDBJ databases">
        <title>Draft genome of Marssonina rosae.</title>
        <authorList>
            <person name="Cheng Q."/>
        </authorList>
    </citation>
    <scope>NUCLEOTIDE SEQUENCE</scope>
    <source>
        <strain evidence="13">R4</strain>
    </source>
</reference>
<evidence type="ECO:0000256" key="8">
    <source>
        <dbReference type="ARBA" id="ARBA00023065"/>
    </source>
</evidence>
<feature type="transmembrane region" description="Helical" evidence="10">
    <location>
        <begin position="218"/>
        <end position="240"/>
    </location>
</feature>
<comment type="subcellular location">
    <subcellularLocation>
        <location evidence="1">Endomembrane system</location>
        <topology evidence="1">Multi-pass membrane protein</topology>
    </subcellularLocation>
    <subcellularLocation>
        <location evidence="10">Vacuole membrane</location>
    </subcellularLocation>
</comment>
<keyword evidence="10" id="KW-0926">Vacuole</keyword>
<dbReference type="GO" id="GO:0012505">
    <property type="term" value="C:endomembrane system"/>
    <property type="evidence" value="ECO:0007669"/>
    <property type="project" value="UniProtKB-SubCell"/>
</dbReference>
<organism evidence="13 14">
    <name type="scientific">Diplocarpon rosae</name>
    <dbReference type="NCBI Taxonomy" id="946125"/>
    <lineage>
        <taxon>Eukaryota</taxon>
        <taxon>Fungi</taxon>
        <taxon>Dikarya</taxon>
        <taxon>Ascomycota</taxon>
        <taxon>Pezizomycotina</taxon>
        <taxon>Leotiomycetes</taxon>
        <taxon>Helotiales</taxon>
        <taxon>Drepanopezizaceae</taxon>
        <taxon>Diplocarpon</taxon>
    </lineage>
</organism>
<dbReference type="FunFam" id="1.20.1420.30:FF:000026">
    <property type="entry name" value="Vacuolar calcium ion transporter"/>
    <property type="match status" value="1"/>
</dbReference>
<evidence type="ECO:0000256" key="2">
    <source>
        <dbReference type="ARBA" id="ARBA00008170"/>
    </source>
</evidence>
<evidence type="ECO:0000313" key="13">
    <source>
        <dbReference type="EMBL" id="KAK2627707.1"/>
    </source>
</evidence>
<keyword evidence="6 10" id="KW-0106">Calcium</keyword>
<dbReference type="NCBIfam" id="TIGR00378">
    <property type="entry name" value="cax"/>
    <property type="match status" value="1"/>
</dbReference>
<feature type="transmembrane region" description="Helical" evidence="10">
    <location>
        <begin position="260"/>
        <end position="281"/>
    </location>
</feature>
<feature type="transmembrane region" description="Helical" evidence="10">
    <location>
        <begin position="419"/>
        <end position="436"/>
    </location>
</feature>
<evidence type="ECO:0000256" key="10">
    <source>
        <dbReference type="RuleBase" id="RU365028"/>
    </source>
</evidence>
<dbReference type="GO" id="GO:0015369">
    <property type="term" value="F:calcium:proton antiporter activity"/>
    <property type="evidence" value="ECO:0007669"/>
    <property type="project" value="UniProtKB-UniRule"/>
</dbReference>
<feature type="region of interest" description="Disordered" evidence="11">
    <location>
        <begin position="1"/>
        <end position="75"/>
    </location>
</feature>
<keyword evidence="3 10" id="KW-0813">Transport</keyword>
<evidence type="ECO:0000256" key="5">
    <source>
        <dbReference type="ARBA" id="ARBA00022692"/>
    </source>
</evidence>
<gene>
    <name evidence="13" type="ORF">QTJ16_002353</name>
</gene>
<dbReference type="EMBL" id="JAUBYV010000003">
    <property type="protein sequence ID" value="KAK2627707.1"/>
    <property type="molecule type" value="Genomic_DNA"/>
</dbReference>
<evidence type="ECO:0000256" key="4">
    <source>
        <dbReference type="ARBA" id="ARBA00022568"/>
    </source>
</evidence>
<dbReference type="PANTHER" id="PTHR31503">
    <property type="entry name" value="VACUOLAR CALCIUM ION TRANSPORTER"/>
    <property type="match status" value="1"/>
</dbReference>
<evidence type="ECO:0000259" key="12">
    <source>
        <dbReference type="Pfam" id="PF01699"/>
    </source>
</evidence>
<dbReference type="Pfam" id="PF01699">
    <property type="entry name" value="Na_Ca_ex"/>
    <property type="match status" value="2"/>
</dbReference>
<evidence type="ECO:0000256" key="6">
    <source>
        <dbReference type="ARBA" id="ARBA00022837"/>
    </source>
</evidence>
<dbReference type="InterPro" id="IPR044880">
    <property type="entry name" value="NCX_ion-bd_dom_sf"/>
</dbReference>
<keyword evidence="10" id="KW-0050">Antiport</keyword>
<evidence type="ECO:0000256" key="7">
    <source>
        <dbReference type="ARBA" id="ARBA00022989"/>
    </source>
</evidence>
<dbReference type="Proteomes" id="UP001285354">
    <property type="component" value="Unassembled WGS sequence"/>
</dbReference>
<feature type="transmembrane region" description="Helical" evidence="10">
    <location>
        <begin position="443"/>
        <end position="463"/>
    </location>
</feature>
<feature type="domain" description="Sodium/calcium exchanger membrane region" evidence="12">
    <location>
        <begin position="320"/>
        <end position="461"/>
    </location>
</feature>
<feature type="transmembrane region" description="Helical" evidence="10">
    <location>
        <begin position="122"/>
        <end position="141"/>
    </location>
</feature>
<dbReference type="AlphaFoldDB" id="A0AAD9WDK9"/>
<keyword evidence="5 10" id="KW-0812">Transmembrane</keyword>
<evidence type="ECO:0000313" key="14">
    <source>
        <dbReference type="Proteomes" id="UP001285354"/>
    </source>
</evidence>
<dbReference type="PANTHER" id="PTHR31503:SF14">
    <property type="entry name" value="VACUOLAR CALCIUM ION TRANSPORTER"/>
    <property type="match status" value="1"/>
</dbReference>
<dbReference type="Gene3D" id="1.20.1420.30">
    <property type="entry name" value="NCX, central ion-binding region"/>
    <property type="match status" value="2"/>
</dbReference>
<dbReference type="GO" id="GO:0000329">
    <property type="term" value="C:fungal-type vacuole membrane"/>
    <property type="evidence" value="ECO:0007669"/>
    <property type="project" value="TreeGrafter"/>
</dbReference>
<comment type="function">
    <text evidence="10">Has a role in promoting intracellular calcium ion sequestration via the exchange of calcium ions for hydrogen ions across the vacuolar membrane. Involved also in manganese ion homeostasis via its uptake into the vacuole.</text>
</comment>
<dbReference type="InterPro" id="IPR004713">
    <property type="entry name" value="CaH_exchang"/>
</dbReference>
<sequence>MTSPFHPDLKQPRQPRETANGSQQSPPWDYPTVANNPADMEKSAAAPTQNSTSAGTGVNHNGHKVTKGIKPEGESGRRGIHPIRFLQICWSSASFASRAVNILWPVVPAAIVVRYSHPELDLLVFILNYIAMVPCANLIGFAGQELARKLPKVLGVLVETTLGSFVEIVLFMVLLTSDQYAVIRAAILGSILATLLLCLGLCFFIGGMKREEQCFSDVVSEVGSGLLLTAGLGLCVPVAFSVALSHSSQVPSQEILDHKVLMISRIASILLICAYAIYVWFQMHTHHGLYDDLFQLDEQIDADRHKDLRKPKLTFTECIFALAISIALVTLIAIGLVEQIEPVVEHYGVSESFMGLILVPIVEKAAEHLTAMDEAWDNQMNFALSHVLGATIQTALFNAPLVILVSWGLNKQMDLNFELFDMVMLILAILVVGNFLRDGKSNYLEGALCVIVYMIFAVAAFYYPNPPQLEGAETAGGSAVEGGATEKRMLMSWPAI</sequence>
<feature type="transmembrane region" description="Helical" evidence="10">
    <location>
        <begin position="313"/>
        <end position="337"/>
    </location>
</feature>
<keyword evidence="14" id="KW-1185">Reference proteome</keyword>
<keyword evidence="8 10" id="KW-0406">Ion transport</keyword>
<feature type="transmembrane region" description="Helical" evidence="10">
    <location>
        <begin position="383"/>
        <end position="407"/>
    </location>
</feature>
<evidence type="ECO:0000256" key="1">
    <source>
        <dbReference type="ARBA" id="ARBA00004127"/>
    </source>
</evidence>
<evidence type="ECO:0000256" key="11">
    <source>
        <dbReference type="SAM" id="MobiDB-lite"/>
    </source>
</evidence>
<evidence type="ECO:0000256" key="9">
    <source>
        <dbReference type="ARBA" id="ARBA00023136"/>
    </source>
</evidence>
<keyword evidence="4 10" id="KW-0109">Calcium transport</keyword>
<comment type="similarity">
    <text evidence="2 10">Belongs to the Ca(2+):cation antiporter (CaCA) (TC 2.A.19) family.</text>
</comment>
<feature type="transmembrane region" description="Helical" evidence="10">
    <location>
        <begin position="181"/>
        <end position="206"/>
    </location>
</feature>
<feature type="compositionally biased region" description="Basic and acidic residues" evidence="11">
    <location>
        <begin position="7"/>
        <end position="16"/>
    </location>
</feature>
<dbReference type="InterPro" id="IPR004798">
    <property type="entry name" value="CAX-like"/>
</dbReference>
<feature type="compositionally biased region" description="Polar residues" evidence="11">
    <location>
        <begin position="17"/>
        <end position="26"/>
    </location>
</feature>
<dbReference type="InterPro" id="IPR004837">
    <property type="entry name" value="NaCa_Exmemb"/>
</dbReference>
<feature type="domain" description="Sodium/calcium exchanger membrane region" evidence="12">
    <location>
        <begin position="122"/>
        <end position="283"/>
    </location>
</feature>
<dbReference type="GO" id="GO:0006874">
    <property type="term" value="P:intracellular calcium ion homeostasis"/>
    <property type="evidence" value="ECO:0007669"/>
    <property type="project" value="TreeGrafter"/>
</dbReference>
<protein>
    <recommendedName>
        <fullName evidence="10">Vacuolar calcium ion transporter</fullName>
    </recommendedName>
</protein>
<proteinExistence type="inferred from homology"/>
<name>A0AAD9WDK9_9HELO</name>
<feature type="compositionally biased region" description="Polar residues" evidence="11">
    <location>
        <begin position="46"/>
        <end position="59"/>
    </location>
</feature>
<keyword evidence="7 10" id="KW-1133">Transmembrane helix</keyword>
<comment type="caution">
    <text evidence="13">The sequence shown here is derived from an EMBL/GenBank/DDBJ whole genome shotgun (WGS) entry which is preliminary data.</text>
</comment>
<accession>A0AAD9WDK9</accession>
<evidence type="ECO:0000256" key="3">
    <source>
        <dbReference type="ARBA" id="ARBA00022448"/>
    </source>
</evidence>
<keyword evidence="9 10" id="KW-0472">Membrane</keyword>
<feature type="transmembrane region" description="Helical" evidence="10">
    <location>
        <begin position="153"/>
        <end position="175"/>
    </location>
</feature>